<sequence>MGGRYPGGQTSRQHSVRVPDGDARNGAGLRRSLLVPDSAASNESKRRPVVGQPSGNRSWCPMVARATGAAAGGGVQRGCPWCRSRCWIVSRVTVGTFSALSMSVRSVSVPREPLRIRYVRIVSGLGAQNARTNTFAAPHRTKGRHPGPPSTFAAPVGRATIGQPHRLSPARPPAVLAAPVGPATTRSPQRWAPLRTTRCPRCSAGRGHESPVTGEDQRLRQRTLHRQGGVDRQVERGRR</sequence>
<dbReference type="Proteomes" id="UP000523007">
    <property type="component" value="Unassembled WGS sequence"/>
</dbReference>
<feature type="region of interest" description="Disordered" evidence="1">
    <location>
        <begin position="179"/>
        <end position="239"/>
    </location>
</feature>
<dbReference type="EMBL" id="JACHJT010000001">
    <property type="protein sequence ID" value="MBB4929411.1"/>
    <property type="molecule type" value="Genomic_DNA"/>
</dbReference>
<feature type="compositionally biased region" description="Basic and acidic residues" evidence="1">
    <location>
        <begin position="228"/>
        <end position="239"/>
    </location>
</feature>
<dbReference type="AlphaFoldDB" id="A0A7W7RDI2"/>
<gene>
    <name evidence="2" type="ORF">F4561_000231</name>
</gene>
<reference evidence="2 3" key="1">
    <citation type="submission" date="2020-08" db="EMBL/GenBank/DDBJ databases">
        <title>Sequencing the genomes of 1000 actinobacteria strains.</title>
        <authorList>
            <person name="Klenk H.-P."/>
        </authorList>
    </citation>
    <scope>NUCLEOTIDE SEQUENCE [LARGE SCALE GENOMIC DNA]</scope>
    <source>
        <strain evidence="2 3">DSM 102030</strain>
    </source>
</reference>
<protein>
    <submittedName>
        <fullName evidence="2">Uncharacterized protein</fullName>
    </submittedName>
</protein>
<evidence type="ECO:0000313" key="3">
    <source>
        <dbReference type="Proteomes" id="UP000523007"/>
    </source>
</evidence>
<feature type="region of interest" description="Disordered" evidence="1">
    <location>
        <begin position="1"/>
        <end position="58"/>
    </location>
</feature>
<keyword evidence="3" id="KW-1185">Reference proteome</keyword>
<comment type="caution">
    <text evidence="2">The sequence shown here is derived from an EMBL/GenBank/DDBJ whole genome shotgun (WGS) entry which is preliminary data.</text>
</comment>
<evidence type="ECO:0000256" key="1">
    <source>
        <dbReference type="SAM" id="MobiDB-lite"/>
    </source>
</evidence>
<proteinExistence type="predicted"/>
<name>A0A7W7RDI2_9ACTN</name>
<organism evidence="2 3">
    <name type="scientific">Lipingzhangella halophila</name>
    <dbReference type="NCBI Taxonomy" id="1783352"/>
    <lineage>
        <taxon>Bacteria</taxon>
        <taxon>Bacillati</taxon>
        <taxon>Actinomycetota</taxon>
        <taxon>Actinomycetes</taxon>
        <taxon>Streptosporangiales</taxon>
        <taxon>Nocardiopsidaceae</taxon>
        <taxon>Lipingzhangella</taxon>
    </lineage>
</organism>
<accession>A0A7W7RDI2</accession>
<evidence type="ECO:0000313" key="2">
    <source>
        <dbReference type="EMBL" id="MBB4929411.1"/>
    </source>
</evidence>